<keyword evidence="5" id="KW-1185">Reference proteome</keyword>
<dbReference type="PANTHER" id="PTHR19411:SF0">
    <property type="entry name" value="PROTEIN BUD31 HOMOLOG"/>
    <property type="match status" value="1"/>
</dbReference>
<proteinExistence type="inferred from homology"/>
<keyword evidence="3" id="KW-0539">Nucleus</keyword>
<dbReference type="GO" id="GO:0005681">
    <property type="term" value="C:spliceosomal complex"/>
    <property type="evidence" value="ECO:0007669"/>
    <property type="project" value="TreeGrafter"/>
</dbReference>
<dbReference type="OrthoDB" id="277109at2759"/>
<dbReference type="PANTHER" id="PTHR19411">
    <property type="entry name" value="PROTEIN BUD31-RELATED"/>
    <property type="match status" value="1"/>
</dbReference>
<comment type="subcellular location">
    <subcellularLocation>
        <location evidence="1">Nucleus</location>
    </subcellularLocation>
</comment>
<evidence type="ECO:0000256" key="3">
    <source>
        <dbReference type="ARBA" id="ARBA00023242"/>
    </source>
</evidence>
<name>A0A9N7NLA5_STRHE</name>
<protein>
    <submittedName>
        <fullName evidence="4">G10 family protein</fullName>
    </submittedName>
</protein>
<dbReference type="EMBL" id="CACSLK010027842">
    <property type="protein sequence ID" value="CAA0833927.1"/>
    <property type="molecule type" value="Genomic_DNA"/>
</dbReference>
<comment type="caution">
    <text evidence="4">The sequence shown here is derived from an EMBL/GenBank/DDBJ whole genome shotgun (WGS) entry which is preliminary data.</text>
</comment>
<dbReference type="AlphaFoldDB" id="A0A9N7NLA5"/>
<organism evidence="4 5">
    <name type="scientific">Striga hermonthica</name>
    <name type="common">Purple witchweed</name>
    <name type="synonym">Buchnera hermonthica</name>
    <dbReference type="NCBI Taxonomy" id="68872"/>
    <lineage>
        <taxon>Eukaryota</taxon>
        <taxon>Viridiplantae</taxon>
        <taxon>Streptophyta</taxon>
        <taxon>Embryophyta</taxon>
        <taxon>Tracheophyta</taxon>
        <taxon>Spermatophyta</taxon>
        <taxon>Magnoliopsida</taxon>
        <taxon>eudicotyledons</taxon>
        <taxon>Gunneridae</taxon>
        <taxon>Pentapetalae</taxon>
        <taxon>asterids</taxon>
        <taxon>lamiids</taxon>
        <taxon>Lamiales</taxon>
        <taxon>Orobanchaceae</taxon>
        <taxon>Buchnereae</taxon>
        <taxon>Striga</taxon>
    </lineage>
</organism>
<gene>
    <name evidence="4" type="ORF">SHERM_29183</name>
</gene>
<evidence type="ECO:0000256" key="2">
    <source>
        <dbReference type="ARBA" id="ARBA00005287"/>
    </source>
</evidence>
<accession>A0A9N7NLA5</accession>
<dbReference type="Proteomes" id="UP001153555">
    <property type="component" value="Unassembled WGS sequence"/>
</dbReference>
<evidence type="ECO:0000313" key="5">
    <source>
        <dbReference type="Proteomes" id="UP001153555"/>
    </source>
</evidence>
<sequence>MAQAWINRAARSRASAWKVGNKHPYHGYANQLIAKWKKPSYERLCCLRCMQPGDHNFQTTCAYRVSKHLREEQVVECMHCGCGGGASGD</sequence>
<dbReference type="PRINTS" id="PR00322">
    <property type="entry name" value="G10"/>
</dbReference>
<dbReference type="Pfam" id="PF01125">
    <property type="entry name" value="BUD31"/>
    <property type="match status" value="1"/>
</dbReference>
<evidence type="ECO:0000313" key="4">
    <source>
        <dbReference type="EMBL" id="CAA0833927.1"/>
    </source>
</evidence>
<comment type="similarity">
    <text evidence="2">Belongs to the BUD31 (G10) family.</text>
</comment>
<dbReference type="GO" id="GO:0000398">
    <property type="term" value="P:mRNA splicing, via spliceosome"/>
    <property type="evidence" value="ECO:0007669"/>
    <property type="project" value="TreeGrafter"/>
</dbReference>
<reference evidence="4" key="1">
    <citation type="submission" date="2019-12" db="EMBL/GenBank/DDBJ databases">
        <authorList>
            <person name="Scholes J."/>
        </authorList>
    </citation>
    <scope>NUCLEOTIDE SEQUENCE</scope>
</reference>
<dbReference type="InterPro" id="IPR001748">
    <property type="entry name" value="BUD31"/>
</dbReference>
<evidence type="ECO:0000256" key="1">
    <source>
        <dbReference type="ARBA" id="ARBA00004123"/>
    </source>
</evidence>